<evidence type="ECO:0000256" key="2">
    <source>
        <dbReference type="SAM" id="SignalP"/>
    </source>
</evidence>
<dbReference type="GO" id="GO:0030246">
    <property type="term" value="F:carbohydrate binding"/>
    <property type="evidence" value="ECO:0007669"/>
    <property type="project" value="TreeGrafter"/>
</dbReference>
<dbReference type="InterPro" id="IPR018389">
    <property type="entry name" value="DctP_fam"/>
</dbReference>
<dbReference type="RefSeq" id="WP_096181888.1">
    <property type="nucleotide sequence ID" value="NZ_BDUF01000051.1"/>
</dbReference>
<dbReference type="Gene3D" id="3.40.190.170">
    <property type="entry name" value="Bacterial extracellular solute-binding protein, family 7"/>
    <property type="match status" value="1"/>
</dbReference>
<dbReference type="Proteomes" id="UP000217785">
    <property type="component" value="Unassembled WGS sequence"/>
</dbReference>
<dbReference type="CDD" id="cd13675">
    <property type="entry name" value="PBP2_TRAP_SBP_like_5"/>
    <property type="match status" value="1"/>
</dbReference>
<dbReference type="PANTHER" id="PTHR33376:SF18">
    <property type="entry name" value="2,3-DIKETO-L-GULONATE-BINDING PERIPLASMIC PROTEIN YIAO"/>
    <property type="match status" value="1"/>
</dbReference>
<evidence type="ECO:0000256" key="1">
    <source>
        <dbReference type="ARBA" id="ARBA00022729"/>
    </source>
</evidence>
<dbReference type="GO" id="GO:0030288">
    <property type="term" value="C:outer membrane-bounded periplasmic space"/>
    <property type="evidence" value="ECO:0007669"/>
    <property type="project" value="InterPro"/>
</dbReference>
<dbReference type="SUPFAM" id="SSF53850">
    <property type="entry name" value="Periplasmic binding protein-like II"/>
    <property type="match status" value="1"/>
</dbReference>
<dbReference type="InterPro" id="IPR038404">
    <property type="entry name" value="TRAP_DctP_sf"/>
</dbReference>
<proteinExistence type="predicted"/>
<dbReference type="PROSITE" id="PS51257">
    <property type="entry name" value="PROKAR_LIPOPROTEIN"/>
    <property type="match status" value="1"/>
</dbReference>
<dbReference type="EMBL" id="BDUF01000051">
    <property type="protein sequence ID" value="GAX90177.1"/>
    <property type="molecule type" value="Genomic_DNA"/>
</dbReference>
<organism evidence="3 4">
    <name type="scientific">Effusibacillus lacus</name>
    <dbReference type="NCBI Taxonomy" id="1348429"/>
    <lineage>
        <taxon>Bacteria</taxon>
        <taxon>Bacillati</taxon>
        <taxon>Bacillota</taxon>
        <taxon>Bacilli</taxon>
        <taxon>Bacillales</taxon>
        <taxon>Alicyclobacillaceae</taxon>
        <taxon>Effusibacillus</taxon>
    </lineage>
</organism>
<evidence type="ECO:0000313" key="3">
    <source>
        <dbReference type="EMBL" id="GAX90177.1"/>
    </source>
</evidence>
<keyword evidence="4" id="KW-1185">Reference proteome</keyword>
<evidence type="ECO:0000313" key="4">
    <source>
        <dbReference type="Proteomes" id="UP000217785"/>
    </source>
</evidence>
<comment type="caution">
    <text evidence="3">The sequence shown here is derived from an EMBL/GenBank/DDBJ whole genome shotgun (WGS) entry which is preliminary data.</text>
</comment>
<dbReference type="InterPro" id="IPR004682">
    <property type="entry name" value="TRAP_DctP"/>
</dbReference>
<reference evidence="4" key="1">
    <citation type="submission" date="2017-07" db="EMBL/GenBank/DDBJ databases">
        <title>Draft genome sequence of Effusibacillus lacus strain skLN1.</title>
        <authorList>
            <person name="Watanabe M."/>
            <person name="Kojima H."/>
            <person name="Fukui M."/>
        </authorList>
    </citation>
    <scope>NUCLEOTIDE SEQUENCE [LARGE SCALE GENOMIC DNA]</scope>
    <source>
        <strain evidence="4">skLN1</strain>
    </source>
</reference>
<feature type="chain" id="PRO_5039443771" evidence="2">
    <location>
        <begin position="24"/>
        <end position="341"/>
    </location>
</feature>
<dbReference type="PANTHER" id="PTHR33376">
    <property type="match status" value="1"/>
</dbReference>
<dbReference type="PIRSF" id="PIRSF006470">
    <property type="entry name" value="DctB"/>
    <property type="match status" value="1"/>
</dbReference>
<dbReference type="OrthoDB" id="9776801at2"/>
<keyword evidence="1 2" id="KW-0732">Signal</keyword>
<dbReference type="NCBIfam" id="NF037995">
    <property type="entry name" value="TRAP_S1"/>
    <property type="match status" value="1"/>
</dbReference>
<feature type="signal peptide" evidence="2">
    <location>
        <begin position="1"/>
        <end position="23"/>
    </location>
</feature>
<accession>A0A292YH99</accession>
<gene>
    <name evidence="3" type="ORF">EFBL_1803</name>
</gene>
<dbReference type="GO" id="GO:0055085">
    <property type="term" value="P:transmembrane transport"/>
    <property type="evidence" value="ECO:0007669"/>
    <property type="project" value="InterPro"/>
</dbReference>
<dbReference type="AlphaFoldDB" id="A0A292YH99"/>
<sequence>MKRKWTAALTVLLGAALTLTACGGGKQQTTTGTSKDDGKTYTFKAGHSLTENHPYHLSLKQLKENVEKRTNGKVKIEVYPLSQLGAERELTEALSLGTADMSISSTAPIANFYPAIGVVDLPFLFGSREHATKVLDGKVGQDLLKGLEKSGIIGLAWGENGFRHITNSKKEIKSPEDLKGIKIRTQENKIHIAAFEALGAKPTPMAWTEALTALQQGVVEAQENPAIVADQYKLYESKQTFMSLTGHVYSPAVFMFSKSKWDTLPPDIQKIIAEEAKAAAKFEREQIAKMEEESLKKLKEKGVKIFENVDKKPFRDAIKPVYEKYESQFGKKLIEDIVNTK</sequence>
<name>A0A292YH99_9BACL</name>
<protein>
    <submittedName>
        <fullName evidence="3">C4-dicarboxylate ABC transporter substrate-binding protein</fullName>
    </submittedName>
</protein>
<dbReference type="NCBIfam" id="TIGR00787">
    <property type="entry name" value="dctP"/>
    <property type="match status" value="1"/>
</dbReference>
<dbReference type="Pfam" id="PF03480">
    <property type="entry name" value="DctP"/>
    <property type="match status" value="1"/>
</dbReference>